<dbReference type="SUPFAM" id="SSF141571">
    <property type="entry name" value="Pentapeptide repeat-like"/>
    <property type="match status" value="1"/>
</dbReference>
<keyword evidence="1" id="KW-0175">Coiled coil</keyword>
<evidence type="ECO:0000313" key="3">
    <source>
        <dbReference type="EMBL" id="CAF3922167.1"/>
    </source>
</evidence>
<feature type="coiled-coil region" evidence="1">
    <location>
        <begin position="199"/>
        <end position="226"/>
    </location>
</feature>
<dbReference type="AlphaFoldDB" id="A0A819IS56"/>
<dbReference type="Proteomes" id="UP000663836">
    <property type="component" value="Unassembled WGS sequence"/>
</dbReference>
<dbReference type="EMBL" id="CAJOBE010004224">
    <property type="protein sequence ID" value="CAF3922167.1"/>
    <property type="molecule type" value="Genomic_DNA"/>
</dbReference>
<evidence type="ECO:0000256" key="1">
    <source>
        <dbReference type="SAM" id="Coils"/>
    </source>
</evidence>
<protein>
    <recommendedName>
        <fullName evidence="5">Pentapeptide repeat-containing protein</fullName>
    </recommendedName>
</protein>
<gene>
    <name evidence="3" type="ORF">FNK824_LOCUS21679</name>
    <name evidence="2" type="ORF">JBS370_LOCUS21107</name>
</gene>
<feature type="coiled-coil region" evidence="1">
    <location>
        <begin position="9"/>
        <end position="46"/>
    </location>
</feature>
<evidence type="ECO:0000313" key="4">
    <source>
        <dbReference type="Proteomes" id="UP000663874"/>
    </source>
</evidence>
<evidence type="ECO:0008006" key="5">
    <source>
        <dbReference type="Google" id="ProtNLM"/>
    </source>
</evidence>
<dbReference type="Proteomes" id="UP000663874">
    <property type="component" value="Unassembled WGS sequence"/>
</dbReference>
<organism evidence="3 4">
    <name type="scientific">Rotaria sordida</name>
    <dbReference type="NCBI Taxonomy" id="392033"/>
    <lineage>
        <taxon>Eukaryota</taxon>
        <taxon>Metazoa</taxon>
        <taxon>Spiralia</taxon>
        <taxon>Gnathifera</taxon>
        <taxon>Rotifera</taxon>
        <taxon>Eurotatoria</taxon>
        <taxon>Bdelloidea</taxon>
        <taxon>Philodinida</taxon>
        <taxon>Philodinidae</taxon>
        <taxon>Rotaria</taxon>
    </lineage>
</organism>
<comment type="caution">
    <text evidence="3">The sequence shown here is derived from an EMBL/GenBank/DDBJ whole genome shotgun (WGS) entry which is preliminary data.</text>
</comment>
<sequence length="322" mass="37839">MRRDLDLHIAELARRTDDLNAELQRNMSQEQRQHELEVEQQRYEKQMAIEHERYEQERIKYLAQLSLSYMNEISNLLEKTDGYLNSNPLTAALARAKTLNVIGQLGSNRSRQLIEFLHDAKQMTTDDKPLDLSGAQLNKLDFRGSSALHTRKKLSLVGISLNEATFEGLQIDGWDFTAASLNGANFRYCGPHTPNFNDLSTIRQTMTELRDNYEKAQQKLETADANLKMFLFLLFKIKNVLIILLRFHTRSDRLILANFDERLRELEDIRCEYEQSRTLSRDIYATETYKIASEEYSITIKLFYQYLYEENQFYNNISRYLS</sequence>
<proteinExistence type="predicted"/>
<name>A0A819IS56_9BILA</name>
<accession>A0A819IS56</accession>
<dbReference type="Gene3D" id="2.160.20.80">
    <property type="entry name" value="E3 ubiquitin-protein ligase SopA"/>
    <property type="match status" value="1"/>
</dbReference>
<evidence type="ECO:0000313" key="2">
    <source>
        <dbReference type="EMBL" id="CAF3905418.1"/>
    </source>
</evidence>
<dbReference type="EMBL" id="CAJOBD010002751">
    <property type="protein sequence ID" value="CAF3905418.1"/>
    <property type="molecule type" value="Genomic_DNA"/>
</dbReference>
<reference evidence="3" key="1">
    <citation type="submission" date="2021-02" db="EMBL/GenBank/DDBJ databases">
        <authorList>
            <person name="Nowell W R."/>
        </authorList>
    </citation>
    <scope>NUCLEOTIDE SEQUENCE</scope>
</reference>